<evidence type="ECO:0000259" key="9">
    <source>
        <dbReference type="PROSITE" id="PS51186"/>
    </source>
</evidence>
<comment type="pathway">
    <text evidence="1 8">Amino-acid biosynthesis; L-arginine biosynthesis; N(2)-acetyl-L-ornithine from L-glutamate: step 1/4.</text>
</comment>
<comment type="caution">
    <text evidence="10">The sequence shown here is derived from an EMBL/GenBank/DDBJ whole genome shotgun (WGS) entry which is preliminary data.</text>
</comment>
<sequence length="466" mass="52475">MLEQIHEFFRCFVTQQPSDAPISSQPQTTPDYVRWFRQAAPYINLHRGKTFVLMFGGEALLTENFQHIIHDIALLHALGIRLVLVHGARPQINENLQQLQIETPFLQHRRITTRQALPAVLNAVGSIRLQIEALLSMGVANSPMFGARIDVVSGNFVTAKPYGIRDGVDFQLTGEVRSIDVEAMQRNLANENIIVLGPTGYSTTGEVFNLRAEEVATRVASDLHADKLIFLGEQKGVIDHQGHFIRELMAKDAQQFLQHMVDQSSENYLHLSGAVQACQNGVSRCHLISYHLDGALLGELFTRDGTGTLVSDLRFEEVRQANIHDVGGLLRLLRPLEEQGILVYRSRERLENEIEHFAVIERDGTILACAALYPIPTSGNELKSAEIACVAVHPEYRKSNRGAQVLAFLQQRAQRQNIKVLYLLTTHTGHWFMEQGFSKVGIEQLPAARQAFYNFQRNSHVYQKMI</sequence>
<evidence type="ECO:0000256" key="1">
    <source>
        <dbReference type="ARBA" id="ARBA00004925"/>
    </source>
</evidence>
<evidence type="ECO:0000256" key="7">
    <source>
        <dbReference type="ARBA" id="ARBA00048372"/>
    </source>
</evidence>
<dbReference type="UniPathway" id="UPA00068">
    <property type="reaction ID" value="UER00106"/>
</dbReference>
<dbReference type="InterPro" id="IPR000182">
    <property type="entry name" value="GNAT_dom"/>
</dbReference>
<accession>A0A1Z9YVS7</accession>
<evidence type="ECO:0000256" key="8">
    <source>
        <dbReference type="HAMAP-Rule" id="MF_01105"/>
    </source>
</evidence>
<evidence type="ECO:0000313" key="10">
    <source>
        <dbReference type="EMBL" id="OUY06318.1"/>
    </source>
</evidence>
<dbReference type="PROSITE" id="PS51186">
    <property type="entry name" value="GNAT"/>
    <property type="match status" value="1"/>
</dbReference>
<evidence type="ECO:0000256" key="2">
    <source>
        <dbReference type="ARBA" id="ARBA00009145"/>
    </source>
</evidence>
<dbReference type="CDD" id="cd04237">
    <property type="entry name" value="AAK_NAGS-ABP"/>
    <property type="match status" value="1"/>
</dbReference>
<protein>
    <recommendedName>
        <fullName evidence="8">Amino-acid acetyltransferase</fullName>
        <ecNumber evidence="8">2.3.1.1</ecNumber>
    </recommendedName>
    <alternativeName>
        <fullName evidence="8">N-acetylglutamate synthase</fullName>
        <shortName evidence="8">AGS</shortName>
        <shortName evidence="8">NAGS</shortName>
    </alternativeName>
</protein>
<comment type="similarity">
    <text evidence="2 8">Belongs to the acetyltransferase family. ArgA subfamily.</text>
</comment>
<dbReference type="InterPro" id="IPR036393">
    <property type="entry name" value="AceGlu_kinase-like_sf"/>
</dbReference>
<dbReference type="Gene3D" id="3.40.630.30">
    <property type="match status" value="1"/>
</dbReference>
<evidence type="ECO:0000313" key="11">
    <source>
        <dbReference type="Proteomes" id="UP000196536"/>
    </source>
</evidence>
<dbReference type="GO" id="GO:0004042">
    <property type="term" value="F:L-glutamate N-acetyltransferase activity"/>
    <property type="evidence" value="ECO:0007669"/>
    <property type="project" value="UniProtKB-UniRule"/>
</dbReference>
<dbReference type="InterPro" id="IPR033719">
    <property type="entry name" value="NAGS_kin"/>
</dbReference>
<keyword evidence="8" id="KW-0963">Cytoplasm</keyword>
<dbReference type="PANTHER" id="PTHR30602">
    <property type="entry name" value="AMINO-ACID ACETYLTRANSFERASE"/>
    <property type="match status" value="1"/>
</dbReference>
<keyword evidence="5 8" id="KW-0808">Transferase</keyword>
<dbReference type="InterPro" id="IPR001048">
    <property type="entry name" value="Asp/Glu/Uridylate_kinase"/>
</dbReference>
<dbReference type="Gene3D" id="3.40.1160.10">
    <property type="entry name" value="Acetylglutamate kinase-like"/>
    <property type="match status" value="1"/>
</dbReference>
<gene>
    <name evidence="8" type="primary">argA</name>
    <name evidence="10" type="ORF">CAP51_13745</name>
</gene>
<dbReference type="NCBIfam" id="NF003641">
    <property type="entry name" value="PRK05279.1"/>
    <property type="match status" value="1"/>
</dbReference>
<dbReference type="Pfam" id="PF00583">
    <property type="entry name" value="Acetyltransf_1"/>
    <property type="match status" value="1"/>
</dbReference>
<dbReference type="Pfam" id="PF00696">
    <property type="entry name" value="AA_kinase"/>
    <property type="match status" value="1"/>
</dbReference>
<dbReference type="EC" id="2.3.1.1" evidence="8"/>
<dbReference type="SUPFAM" id="SSF53633">
    <property type="entry name" value="Carbamate kinase-like"/>
    <property type="match status" value="1"/>
</dbReference>
<comment type="subcellular location">
    <subcellularLocation>
        <location evidence="8">Cytoplasm</location>
    </subcellularLocation>
</comment>
<dbReference type="PANTHER" id="PTHR30602:SF12">
    <property type="entry name" value="AMINO-ACID ACETYLTRANSFERASE NAGS1, CHLOROPLASTIC-RELATED"/>
    <property type="match status" value="1"/>
</dbReference>
<comment type="miscellaneous">
    <text evidence="8">In bacteria which possess the bifunctional enzyme ornithine acetyltransferase/N-acetylglutamate synthase (ArgJ), ArgA fulfills an anaplerotic role.</text>
</comment>
<dbReference type="GO" id="GO:0006526">
    <property type="term" value="P:L-arginine biosynthetic process"/>
    <property type="evidence" value="ECO:0007669"/>
    <property type="project" value="UniProtKB-UniRule"/>
</dbReference>
<dbReference type="PIRSF" id="PIRSF000423">
    <property type="entry name" value="ArgA"/>
    <property type="match status" value="1"/>
</dbReference>
<dbReference type="GO" id="GO:0005737">
    <property type="term" value="C:cytoplasm"/>
    <property type="evidence" value="ECO:0007669"/>
    <property type="project" value="UniProtKB-SubCell"/>
</dbReference>
<dbReference type="SUPFAM" id="SSF55729">
    <property type="entry name" value="Acyl-CoA N-acyltransferases (Nat)"/>
    <property type="match status" value="1"/>
</dbReference>
<dbReference type="EMBL" id="NEXX01000005">
    <property type="protein sequence ID" value="OUY06318.1"/>
    <property type="molecule type" value="Genomic_DNA"/>
</dbReference>
<evidence type="ECO:0000256" key="4">
    <source>
        <dbReference type="ARBA" id="ARBA00022605"/>
    </source>
</evidence>
<evidence type="ECO:0000256" key="3">
    <source>
        <dbReference type="ARBA" id="ARBA00022571"/>
    </source>
</evidence>
<dbReference type="Proteomes" id="UP000196536">
    <property type="component" value="Unassembled WGS sequence"/>
</dbReference>
<keyword evidence="11" id="KW-1185">Reference proteome</keyword>
<comment type="catalytic activity">
    <reaction evidence="7 8">
        <text>L-glutamate + acetyl-CoA = N-acetyl-L-glutamate + CoA + H(+)</text>
        <dbReference type="Rhea" id="RHEA:24292"/>
        <dbReference type="ChEBI" id="CHEBI:15378"/>
        <dbReference type="ChEBI" id="CHEBI:29985"/>
        <dbReference type="ChEBI" id="CHEBI:44337"/>
        <dbReference type="ChEBI" id="CHEBI:57287"/>
        <dbReference type="ChEBI" id="CHEBI:57288"/>
        <dbReference type="EC" id="2.3.1.1"/>
    </reaction>
</comment>
<dbReference type="InterPro" id="IPR016181">
    <property type="entry name" value="Acyl_CoA_acyltransferase"/>
</dbReference>
<dbReference type="HAMAP" id="MF_01105">
    <property type="entry name" value="N_acetyl_glu_synth"/>
    <property type="match status" value="1"/>
</dbReference>
<name>A0A1Z9YVS7_9GAMM</name>
<keyword evidence="4 8" id="KW-0028">Amino-acid biosynthesis</keyword>
<dbReference type="AlphaFoldDB" id="A0A1Z9YVS7"/>
<keyword evidence="6 8" id="KW-0012">Acyltransferase</keyword>
<organism evidence="10 11">
    <name type="scientific">Acinetobacter populi</name>
    <dbReference type="NCBI Taxonomy" id="1582270"/>
    <lineage>
        <taxon>Bacteria</taxon>
        <taxon>Pseudomonadati</taxon>
        <taxon>Pseudomonadota</taxon>
        <taxon>Gammaproteobacteria</taxon>
        <taxon>Moraxellales</taxon>
        <taxon>Moraxellaceae</taxon>
        <taxon>Acinetobacter</taxon>
    </lineage>
</organism>
<proteinExistence type="inferred from homology"/>
<dbReference type="CDD" id="cd04301">
    <property type="entry name" value="NAT_SF"/>
    <property type="match status" value="1"/>
</dbReference>
<dbReference type="OrthoDB" id="9802238at2"/>
<evidence type="ECO:0000256" key="5">
    <source>
        <dbReference type="ARBA" id="ARBA00022679"/>
    </source>
</evidence>
<dbReference type="NCBIfam" id="TIGR01890">
    <property type="entry name" value="N-Ac-Glu-synth"/>
    <property type="match status" value="1"/>
</dbReference>
<keyword evidence="3 8" id="KW-0055">Arginine biosynthesis</keyword>
<evidence type="ECO:0000256" key="6">
    <source>
        <dbReference type="ARBA" id="ARBA00023315"/>
    </source>
</evidence>
<dbReference type="InterPro" id="IPR010167">
    <property type="entry name" value="NH2A_AcTrfase"/>
</dbReference>
<reference evidence="10 11" key="1">
    <citation type="submission" date="2017-05" db="EMBL/GenBank/DDBJ databases">
        <title>Acinetobacter populi ANC 5415 (= PBJ7), whole genome shotgun sequencing project.</title>
        <authorList>
            <person name="Nemec A."/>
            <person name="Radolfova-Krizova L."/>
        </authorList>
    </citation>
    <scope>NUCLEOTIDE SEQUENCE [LARGE SCALE GENOMIC DNA]</scope>
    <source>
        <strain evidence="10 11">PBJ7</strain>
    </source>
</reference>
<feature type="domain" description="N-acetyltransferase" evidence="9">
    <location>
        <begin position="316"/>
        <end position="459"/>
    </location>
</feature>